<keyword evidence="5" id="KW-1185">Reference proteome</keyword>
<gene>
    <name evidence="4" type="ORF">J6595_18970</name>
</gene>
<reference evidence="4 5" key="1">
    <citation type="submission" date="2021-04" db="EMBL/GenBank/DDBJ databases">
        <title>Whole genome sequence of Jiella sp. KSK16Y-1.</title>
        <authorList>
            <person name="Tuo L."/>
        </authorList>
    </citation>
    <scope>NUCLEOTIDE SEQUENCE [LARGE SCALE GENOMIC DNA]</scope>
    <source>
        <strain evidence="4 5">KSK16Y-1</strain>
    </source>
</reference>
<evidence type="ECO:0000256" key="1">
    <source>
        <dbReference type="ARBA" id="ARBA00022982"/>
    </source>
</evidence>
<keyword evidence="1" id="KW-0813">Transport</keyword>
<evidence type="ECO:0000313" key="4">
    <source>
        <dbReference type="EMBL" id="MBP0617672.1"/>
    </source>
</evidence>
<evidence type="ECO:0000259" key="3">
    <source>
        <dbReference type="Pfam" id="PF01012"/>
    </source>
</evidence>
<keyword evidence="1" id="KW-0249">Electron transport</keyword>
<protein>
    <submittedName>
        <fullName evidence="4">Electron transfer flavoprotein subunit beta</fullName>
    </submittedName>
</protein>
<sequence>MKTIVLLSDARNPVSGRQQLSRLEAQAIGLAAGLCEKPRGLHAGSGEDGVSAGLGHGLAGLDIIDLPATDDPLPALAGFIAKAMGGAGAPELILCGRRGEGGEETGLVPYRLAETLGLPILADAVAIRAGEIAGTLVVDQAMAKGARRRVTIKLPAIVTVHSLAPPPMPFAFGRMRRGEIRHHEPLERLGLPDTAARSDASAEERPHRARPKLMRQSGTASGGPNLHVGPEPDEAARLILDYLEANGIRRYGSS</sequence>
<proteinExistence type="predicted"/>
<dbReference type="RefSeq" id="WP_209596663.1">
    <property type="nucleotide sequence ID" value="NZ_JAGJCF010000018.1"/>
</dbReference>
<dbReference type="InterPro" id="IPR014729">
    <property type="entry name" value="Rossmann-like_a/b/a_fold"/>
</dbReference>
<dbReference type="Pfam" id="PF01012">
    <property type="entry name" value="ETF"/>
    <property type="match status" value="1"/>
</dbReference>
<dbReference type="EMBL" id="JAGJCF010000018">
    <property type="protein sequence ID" value="MBP0617672.1"/>
    <property type="molecule type" value="Genomic_DNA"/>
</dbReference>
<feature type="domain" description="Electron transfer flavoprotein alpha/beta-subunit N-terminal" evidence="3">
    <location>
        <begin position="17"/>
        <end position="183"/>
    </location>
</feature>
<evidence type="ECO:0000256" key="2">
    <source>
        <dbReference type="SAM" id="MobiDB-lite"/>
    </source>
</evidence>
<dbReference type="SUPFAM" id="SSF52402">
    <property type="entry name" value="Adenine nucleotide alpha hydrolases-like"/>
    <property type="match status" value="1"/>
</dbReference>
<dbReference type="Proteomes" id="UP000678276">
    <property type="component" value="Unassembled WGS sequence"/>
</dbReference>
<dbReference type="InterPro" id="IPR014730">
    <property type="entry name" value="ETF_a/b_N"/>
</dbReference>
<name>A0ABS4BLS9_9HYPH</name>
<organism evidence="4 5">
    <name type="scientific">Jiella mangrovi</name>
    <dbReference type="NCBI Taxonomy" id="2821407"/>
    <lineage>
        <taxon>Bacteria</taxon>
        <taxon>Pseudomonadati</taxon>
        <taxon>Pseudomonadota</taxon>
        <taxon>Alphaproteobacteria</taxon>
        <taxon>Hyphomicrobiales</taxon>
        <taxon>Aurantimonadaceae</taxon>
        <taxon>Jiella</taxon>
    </lineage>
</organism>
<accession>A0ABS4BLS9</accession>
<dbReference type="Gene3D" id="3.40.50.620">
    <property type="entry name" value="HUPs"/>
    <property type="match status" value="1"/>
</dbReference>
<evidence type="ECO:0000313" key="5">
    <source>
        <dbReference type="Proteomes" id="UP000678276"/>
    </source>
</evidence>
<comment type="caution">
    <text evidence="4">The sequence shown here is derived from an EMBL/GenBank/DDBJ whole genome shotgun (WGS) entry which is preliminary data.</text>
</comment>
<feature type="region of interest" description="Disordered" evidence="2">
    <location>
        <begin position="184"/>
        <end position="231"/>
    </location>
</feature>